<evidence type="ECO:0000256" key="1">
    <source>
        <dbReference type="ARBA" id="ARBA00022559"/>
    </source>
</evidence>
<dbReference type="PANTHER" id="PTHR33930:SF7">
    <property type="entry name" value="ALKYL HYDROPEROXIDE REDUCTASE AHPD"/>
    <property type="match status" value="1"/>
</dbReference>
<dbReference type="OrthoDB" id="9801997at2"/>
<dbReference type="GO" id="GO:0015036">
    <property type="term" value="F:disulfide oxidoreductase activity"/>
    <property type="evidence" value="ECO:0007669"/>
    <property type="project" value="TreeGrafter"/>
</dbReference>
<dbReference type="SUPFAM" id="SSF69118">
    <property type="entry name" value="AhpD-like"/>
    <property type="match status" value="1"/>
</dbReference>
<dbReference type="EMBL" id="LPZR01000191">
    <property type="protein sequence ID" value="KYO50797.1"/>
    <property type="molecule type" value="Genomic_DNA"/>
</dbReference>
<comment type="similarity">
    <text evidence="6">Belongs to the AhpD family.</text>
</comment>
<feature type="disulfide bond" evidence="6">
    <location>
        <begin position="131"/>
        <end position="134"/>
    </location>
</feature>
<dbReference type="InterPro" id="IPR003779">
    <property type="entry name" value="CMD-like"/>
</dbReference>
<protein>
    <recommendedName>
        <fullName evidence="6">Alkyl hydroperoxide reductase AhpD</fullName>
        <ecNumber evidence="6">1.11.1.28</ecNumber>
    </recommendedName>
    <alternativeName>
        <fullName evidence="6">Alkylhydroperoxidase AhpD</fullName>
    </alternativeName>
</protein>
<feature type="active site" description="Proton donor" evidence="6">
    <location>
        <position position="131"/>
    </location>
</feature>
<evidence type="ECO:0000256" key="2">
    <source>
        <dbReference type="ARBA" id="ARBA00022862"/>
    </source>
</evidence>
<feature type="disulfide bond" description="Interchain (with AhpC); in linked form" evidence="6">
    <location>
        <position position="134"/>
    </location>
</feature>
<dbReference type="InterPro" id="IPR004674">
    <property type="entry name" value="AhpD"/>
</dbReference>
<dbReference type="NCBIfam" id="TIGR00778">
    <property type="entry name" value="ahpD_dom"/>
    <property type="match status" value="1"/>
</dbReference>
<name>A0A162KA81_9PROT</name>
<dbReference type="PANTHER" id="PTHR33930">
    <property type="entry name" value="ALKYL HYDROPEROXIDE REDUCTASE AHPD"/>
    <property type="match status" value="1"/>
</dbReference>
<dbReference type="Pfam" id="PF02627">
    <property type="entry name" value="CMD"/>
    <property type="match status" value="1"/>
</dbReference>
<dbReference type="Proteomes" id="UP000075787">
    <property type="component" value="Unassembled WGS sequence"/>
</dbReference>
<dbReference type="GO" id="GO:0051920">
    <property type="term" value="F:peroxiredoxin activity"/>
    <property type="evidence" value="ECO:0007669"/>
    <property type="project" value="InterPro"/>
</dbReference>
<comment type="function">
    <text evidence="6">Antioxidant protein with alkyl hydroperoxidase activity. Required for the reduction of the AhpC active site cysteine residues and for the regeneration of the AhpC enzyme activity.</text>
</comment>
<keyword evidence="3 6" id="KW-0560">Oxidoreductase</keyword>
<proteinExistence type="inferred from homology"/>
<feature type="domain" description="Carboxymuconolactone decarboxylase-like" evidence="7">
    <location>
        <begin position="95"/>
        <end position="175"/>
    </location>
</feature>
<sequence length="177" mass="18805">MSIEQLRGALSDYAKDLKLNLGNVLQSENLTAQQLWGTALASALAARNATVIKAIAADADAQLSPEAQKAARAAAAIMGMNNIYYRYTHLVSDKEYASMPAKLRMTVIGKPGVDHADFELWSLAVSAINGCGMCMDSHEKVVRDKGISRDGVQDAIRIASVVHAVAATFDAEEALAG</sequence>
<dbReference type="GO" id="GO:0032843">
    <property type="term" value="F:hydroperoxide reductase activity"/>
    <property type="evidence" value="ECO:0007669"/>
    <property type="project" value="InterPro"/>
</dbReference>
<evidence type="ECO:0000259" key="7">
    <source>
        <dbReference type="Pfam" id="PF02627"/>
    </source>
</evidence>
<comment type="catalytic activity">
    <reaction evidence="6">
        <text>N(6)-[(R)-dihydrolipoyl]-L-lysyl-[lipoyl-carrier protein] + a hydroperoxide = N(6)-[(R)-lipoyl]-L-lysyl-[lipoyl-carrier protein] + an alcohol + H2O</text>
        <dbReference type="Rhea" id="RHEA:62636"/>
        <dbReference type="Rhea" id="RHEA-COMP:10502"/>
        <dbReference type="Rhea" id="RHEA-COMP:16355"/>
        <dbReference type="ChEBI" id="CHEBI:15377"/>
        <dbReference type="ChEBI" id="CHEBI:30879"/>
        <dbReference type="ChEBI" id="CHEBI:35924"/>
        <dbReference type="ChEBI" id="CHEBI:83099"/>
        <dbReference type="ChEBI" id="CHEBI:83100"/>
        <dbReference type="EC" id="1.11.1.28"/>
    </reaction>
</comment>
<evidence type="ECO:0000256" key="4">
    <source>
        <dbReference type="ARBA" id="ARBA00023157"/>
    </source>
</evidence>
<keyword evidence="5 6" id="KW-0676">Redox-active center</keyword>
<dbReference type="Gene3D" id="1.20.1290.10">
    <property type="entry name" value="AhpD-like"/>
    <property type="match status" value="1"/>
</dbReference>
<feature type="active site" description="Cysteine sulfenic acid (-SOH) intermediate" evidence="6">
    <location>
        <position position="134"/>
    </location>
</feature>
<comment type="caution">
    <text evidence="8">The sequence shown here is derived from an EMBL/GenBank/DDBJ whole genome shotgun (WGS) entry which is preliminary data.</text>
</comment>
<dbReference type="GO" id="GO:0045454">
    <property type="term" value="P:cell redox homeostasis"/>
    <property type="evidence" value="ECO:0007669"/>
    <property type="project" value="TreeGrafter"/>
</dbReference>
<evidence type="ECO:0000313" key="9">
    <source>
        <dbReference type="Proteomes" id="UP000075787"/>
    </source>
</evidence>
<evidence type="ECO:0000256" key="3">
    <source>
        <dbReference type="ARBA" id="ARBA00023002"/>
    </source>
</evidence>
<reference evidence="8 9" key="1">
    <citation type="submission" date="2015-12" db="EMBL/GenBank/DDBJ databases">
        <title>Genome sequence of Tistrella mobilis MCCC 1A02139.</title>
        <authorList>
            <person name="Lu L."/>
            <person name="Lai Q."/>
            <person name="Shao Z."/>
            <person name="Qian P."/>
        </authorList>
    </citation>
    <scope>NUCLEOTIDE SEQUENCE [LARGE SCALE GENOMIC DNA]</scope>
    <source>
        <strain evidence="8 9">MCCC 1A02139</strain>
    </source>
</reference>
<evidence type="ECO:0000256" key="5">
    <source>
        <dbReference type="ARBA" id="ARBA00023284"/>
    </source>
</evidence>
<dbReference type="GeneID" id="97243296"/>
<dbReference type="HAMAP" id="MF_01676">
    <property type="entry name" value="AhpD"/>
    <property type="match status" value="1"/>
</dbReference>
<dbReference type="GO" id="GO:0006979">
    <property type="term" value="P:response to oxidative stress"/>
    <property type="evidence" value="ECO:0007669"/>
    <property type="project" value="InterPro"/>
</dbReference>
<dbReference type="AlphaFoldDB" id="A0A162KA81"/>
<evidence type="ECO:0000313" key="8">
    <source>
        <dbReference type="EMBL" id="KYO50797.1"/>
    </source>
</evidence>
<dbReference type="InterPro" id="IPR029032">
    <property type="entry name" value="AhpD-like"/>
</dbReference>
<gene>
    <name evidence="6" type="primary">ahpD</name>
    <name evidence="8" type="ORF">AUP44_11345</name>
</gene>
<keyword evidence="2 6" id="KW-0049">Antioxidant</keyword>
<keyword evidence="1 6" id="KW-0575">Peroxidase</keyword>
<evidence type="ECO:0000256" key="6">
    <source>
        <dbReference type="HAMAP-Rule" id="MF_01676"/>
    </source>
</evidence>
<dbReference type="EC" id="1.11.1.28" evidence="6"/>
<dbReference type="InterPro" id="IPR004675">
    <property type="entry name" value="AhpD_core"/>
</dbReference>
<organism evidence="8 9">
    <name type="scientific">Tistrella mobilis</name>
    <dbReference type="NCBI Taxonomy" id="171437"/>
    <lineage>
        <taxon>Bacteria</taxon>
        <taxon>Pseudomonadati</taxon>
        <taxon>Pseudomonadota</taxon>
        <taxon>Alphaproteobacteria</taxon>
        <taxon>Geminicoccales</taxon>
        <taxon>Geminicoccaceae</taxon>
        <taxon>Tistrella</taxon>
    </lineage>
</organism>
<dbReference type="NCBIfam" id="TIGR00777">
    <property type="entry name" value="ahpD"/>
    <property type="match status" value="1"/>
</dbReference>
<keyword evidence="4 6" id="KW-1015">Disulfide bond</keyword>
<dbReference type="RefSeq" id="WP_062767460.1">
    <property type="nucleotide sequence ID" value="NZ_CP121045.1"/>
</dbReference>
<accession>A0A162KA81</accession>